<dbReference type="EMBL" id="QOKW01000049">
    <property type="protein sequence ID" value="KAA0675865.1"/>
    <property type="molecule type" value="Genomic_DNA"/>
</dbReference>
<evidence type="ECO:0000256" key="4">
    <source>
        <dbReference type="ARBA" id="ARBA00022553"/>
    </source>
</evidence>
<gene>
    <name evidence="15" type="ORF">DS843_29665</name>
</gene>
<feature type="transmembrane region" description="Helical" evidence="13">
    <location>
        <begin position="34"/>
        <end position="62"/>
    </location>
</feature>
<protein>
    <recommendedName>
        <fullName evidence="3">histidine kinase</fullName>
        <ecNumber evidence="3">2.7.13.3</ecNumber>
    </recommendedName>
</protein>
<evidence type="ECO:0000313" key="15">
    <source>
        <dbReference type="EMBL" id="KAA0675865.1"/>
    </source>
</evidence>
<dbReference type="PROSITE" id="PS50109">
    <property type="entry name" value="HIS_KIN"/>
    <property type="match status" value="1"/>
</dbReference>
<evidence type="ECO:0000256" key="3">
    <source>
        <dbReference type="ARBA" id="ARBA00012438"/>
    </source>
</evidence>
<dbReference type="PANTHER" id="PTHR41523">
    <property type="entry name" value="TWO-COMPONENT SYSTEM SENSOR PROTEIN"/>
    <property type="match status" value="1"/>
</dbReference>
<evidence type="ECO:0000256" key="13">
    <source>
        <dbReference type="SAM" id="Phobius"/>
    </source>
</evidence>
<dbReference type="GO" id="GO:0016020">
    <property type="term" value="C:membrane"/>
    <property type="evidence" value="ECO:0007669"/>
    <property type="project" value="UniProtKB-SubCell"/>
</dbReference>
<dbReference type="GO" id="GO:0005524">
    <property type="term" value="F:ATP binding"/>
    <property type="evidence" value="ECO:0007669"/>
    <property type="project" value="UniProtKB-KW"/>
</dbReference>
<reference evidence="15 16" key="1">
    <citation type="submission" date="2018-07" db="EMBL/GenBank/DDBJ databases">
        <title>Genome sequence of Azospirillum sp. ATCC 49961.</title>
        <authorList>
            <person name="Sant'Anna F.H."/>
            <person name="Baldani J.I."/>
            <person name="Zilli J.E."/>
            <person name="Reis V.M."/>
            <person name="Hartmann A."/>
            <person name="Cruz L."/>
            <person name="de Souza E.M."/>
            <person name="de Oliveira Pedrosa F."/>
            <person name="Passaglia L.M.P."/>
        </authorList>
    </citation>
    <scope>NUCLEOTIDE SEQUENCE [LARGE SCALE GENOMIC DNA]</scope>
    <source>
        <strain evidence="15 16">ATCC 49961</strain>
    </source>
</reference>
<keyword evidence="8" id="KW-0418">Kinase</keyword>
<dbReference type="SMART" id="SM00387">
    <property type="entry name" value="HATPase_c"/>
    <property type="match status" value="1"/>
</dbReference>
<feature type="transmembrane region" description="Helical" evidence="13">
    <location>
        <begin position="74"/>
        <end position="99"/>
    </location>
</feature>
<dbReference type="Pfam" id="PF13493">
    <property type="entry name" value="DUF4118"/>
    <property type="match status" value="1"/>
</dbReference>
<dbReference type="InterPro" id="IPR036890">
    <property type="entry name" value="HATPase_C_sf"/>
</dbReference>
<proteinExistence type="predicted"/>
<keyword evidence="7" id="KW-0547">Nucleotide-binding</keyword>
<keyword evidence="12 13" id="KW-0472">Membrane</keyword>
<dbReference type="OrthoDB" id="7991996at2"/>
<evidence type="ECO:0000256" key="1">
    <source>
        <dbReference type="ARBA" id="ARBA00000085"/>
    </source>
</evidence>
<feature type="domain" description="Histidine kinase" evidence="14">
    <location>
        <begin position="223"/>
        <end position="314"/>
    </location>
</feature>
<dbReference type="GO" id="GO:0004673">
    <property type="term" value="F:protein histidine kinase activity"/>
    <property type="evidence" value="ECO:0007669"/>
    <property type="project" value="UniProtKB-EC"/>
</dbReference>
<keyword evidence="9" id="KW-0067">ATP-binding</keyword>
<dbReference type="SUPFAM" id="SSF55874">
    <property type="entry name" value="ATPase domain of HSP90 chaperone/DNA topoisomerase II/histidine kinase"/>
    <property type="match status" value="1"/>
</dbReference>
<dbReference type="Pfam" id="PF07568">
    <property type="entry name" value="HisKA_2"/>
    <property type="match status" value="1"/>
</dbReference>
<dbReference type="Pfam" id="PF02518">
    <property type="entry name" value="HATPase_c"/>
    <property type="match status" value="1"/>
</dbReference>
<dbReference type="InterPro" id="IPR004358">
    <property type="entry name" value="Sig_transdc_His_kin-like_C"/>
</dbReference>
<evidence type="ECO:0000313" key="16">
    <source>
        <dbReference type="Proteomes" id="UP000480854"/>
    </source>
</evidence>
<keyword evidence="5" id="KW-0808">Transferase</keyword>
<dbReference type="InterPro" id="IPR025201">
    <property type="entry name" value="KdpD_TM"/>
</dbReference>
<sequence>MFGLATFAVALVARLALDALLPAGFPFLTFFPAVIVTTFLAGLWPGILTALLGGVASWYFFLGDGWSFAMTPGSALALGFYGLVVAVDITVIHIMNVALERLAEERNRSARLTHQTQVMFSELQHRVSNNLQLASSLIAIQKSKVKDPDARRALDEAAGRLSTLGRLHRRLHAPQGGPMDMESFLYELCHDILQTSGAERVDCTVSAVRSDLPPDTLIPMALILAELVSNALEHGFPDGKAGQIGVELRTGEGGLILTVRDDGAGLPDGFTLARPSSLGLQIVTSLAAQIGGSFDMTGSPGQGTTARLVLPQPIGV</sequence>
<evidence type="ECO:0000256" key="6">
    <source>
        <dbReference type="ARBA" id="ARBA00022692"/>
    </source>
</evidence>
<keyword evidence="6 13" id="KW-0812">Transmembrane</keyword>
<dbReference type="GO" id="GO:0000160">
    <property type="term" value="P:phosphorelay signal transduction system"/>
    <property type="evidence" value="ECO:0007669"/>
    <property type="project" value="UniProtKB-KW"/>
</dbReference>
<keyword evidence="10 13" id="KW-1133">Transmembrane helix</keyword>
<evidence type="ECO:0000256" key="5">
    <source>
        <dbReference type="ARBA" id="ARBA00022679"/>
    </source>
</evidence>
<comment type="catalytic activity">
    <reaction evidence="1">
        <text>ATP + protein L-histidine = ADP + protein N-phospho-L-histidine.</text>
        <dbReference type="EC" id="2.7.13.3"/>
    </reaction>
</comment>
<dbReference type="AlphaFoldDB" id="A0A9W7KP88"/>
<dbReference type="PANTHER" id="PTHR41523:SF8">
    <property type="entry name" value="ETHYLENE RESPONSE SENSOR PROTEIN"/>
    <property type="match status" value="1"/>
</dbReference>
<keyword evidence="11" id="KW-0902">Two-component regulatory system</keyword>
<evidence type="ECO:0000259" key="14">
    <source>
        <dbReference type="PROSITE" id="PS50109"/>
    </source>
</evidence>
<keyword evidence="16" id="KW-1185">Reference proteome</keyword>
<organism evidence="15 16">
    <name type="scientific">Roseomonas genomospecies 6</name>
    <dbReference type="NCBI Taxonomy" id="214106"/>
    <lineage>
        <taxon>Bacteria</taxon>
        <taxon>Pseudomonadati</taxon>
        <taxon>Pseudomonadota</taxon>
        <taxon>Alphaproteobacteria</taxon>
        <taxon>Acetobacterales</taxon>
        <taxon>Roseomonadaceae</taxon>
        <taxon>Roseomonas</taxon>
    </lineage>
</organism>
<dbReference type="Proteomes" id="UP000480854">
    <property type="component" value="Unassembled WGS sequence"/>
</dbReference>
<dbReference type="EC" id="2.7.13.3" evidence="3"/>
<evidence type="ECO:0000256" key="11">
    <source>
        <dbReference type="ARBA" id="ARBA00023012"/>
    </source>
</evidence>
<dbReference type="Gene3D" id="3.30.565.10">
    <property type="entry name" value="Histidine kinase-like ATPase, C-terminal domain"/>
    <property type="match status" value="1"/>
</dbReference>
<dbReference type="InterPro" id="IPR038318">
    <property type="entry name" value="KdpD_sf"/>
</dbReference>
<evidence type="ECO:0000256" key="10">
    <source>
        <dbReference type="ARBA" id="ARBA00022989"/>
    </source>
</evidence>
<dbReference type="InterPro" id="IPR003594">
    <property type="entry name" value="HATPase_dom"/>
</dbReference>
<keyword evidence="4" id="KW-0597">Phosphoprotein</keyword>
<dbReference type="InterPro" id="IPR005467">
    <property type="entry name" value="His_kinase_dom"/>
</dbReference>
<dbReference type="Gene3D" id="1.20.120.620">
    <property type="entry name" value="Backbone structure of the membrane domain of e. Coli histidine kinase receptor kdpd"/>
    <property type="match status" value="1"/>
</dbReference>
<comment type="caution">
    <text evidence="15">The sequence shown here is derived from an EMBL/GenBank/DDBJ whole genome shotgun (WGS) entry which is preliminary data.</text>
</comment>
<evidence type="ECO:0000256" key="12">
    <source>
        <dbReference type="ARBA" id="ARBA00023136"/>
    </source>
</evidence>
<evidence type="ECO:0000256" key="2">
    <source>
        <dbReference type="ARBA" id="ARBA00004141"/>
    </source>
</evidence>
<comment type="subcellular location">
    <subcellularLocation>
        <location evidence="2">Membrane</location>
        <topology evidence="2">Multi-pass membrane protein</topology>
    </subcellularLocation>
</comment>
<name>A0A9W7KP88_9PROT</name>
<evidence type="ECO:0000256" key="9">
    <source>
        <dbReference type="ARBA" id="ARBA00022840"/>
    </source>
</evidence>
<evidence type="ECO:0000256" key="8">
    <source>
        <dbReference type="ARBA" id="ARBA00022777"/>
    </source>
</evidence>
<dbReference type="InterPro" id="IPR011495">
    <property type="entry name" value="Sig_transdc_His_kin_sub2_dim/P"/>
</dbReference>
<accession>A0A9W7KP88</accession>
<dbReference type="PRINTS" id="PR00344">
    <property type="entry name" value="BCTRLSENSOR"/>
</dbReference>
<evidence type="ECO:0000256" key="7">
    <source>
        <dbReference type="ARBA" id="ARBA00022741"/>
    </source>
</evidence>